<dbReference type="InterPro" id="IPR036188">
    <property type="entry name" value="FAD/NAD-bd_sf"/>
</dbReference>
<dbReference type="Proteomes" id="UP000039865">
    <property type="component" value="Unassembled WGS sequence"/>
</dbReference>
<feature type="domain" description="Amine oxidase" evidence="1">
    <location>
        <begin position="1"/>
        <end position="386"/>
    </location>
</feature>
<gene>
    <name evidence="2" type="primary">Contig16036.g17089</name>
    <name evidence="2" type="ORF">STYLEM_6569</name>
</gene>
<dbReference type="InterPro" id="IPR050281">
    <property type="entry name" value="Flavin_monoamine_oxidase"/>
</dbReference>
<evidence type="ECO:0000313" key="2">
    <source>
        <dbReference type="EMBL" id="CDW77606.1"/>
    </source>
</evidence>
<dbReference type="Gene3D" id="3.50.50.60">
    <property type="entry name" value="FAD/NAD(P)-binding domain"/>
    <property type="match status" value="1"/>
</dbReference>
<dbReference type="PANTHER" id="PTHR10742">
    <property type="entry name" value="FLAVIN MONOAMINE OXIDASE"/>
    <property type="match status" value="1"/>
</dbReference>
<dbReference type="InParanoid" id="A0A078A6U9"/>
<sequence>MGASWIHGIGKGVQGLQEWKNKYNPLYQVTLENNIKTLATWKERDNGEYLFYWYKGGEMTYDVGTVFKLFQNSLEILQDKANINTSLKEMYSKFNLTQKTSSGDAKLDQNIKDYTFAHFCGFEYAADADQISGKYISNDYLFLGPEHIFPDGYIQIPITLAKDLNVILNQKITHIDYSGEYVNVITDNGQIFEANRVIVTVPLAILKSKMITFTPQLPQSKQDSIEKMGTGLMDKLYLEFQDVFWDEEADWLYYISDGNVKWGITLNHYQYTKKPALILFNFGKDAREFSELSDEDVIRSAMETLRIMYPQATDYVKYYRSNWNHDQFARQAYSFVKVGATKEDPLNIAQDIDKKIYFAGEHTNFNFIGSAHGAYISGIDVASKIIDD</sequence>
<dbReference type="Gene3D" id="3.90.660.10">
    <property type="match status" value="1"/>
</dbReference>
<dbReference type="PANTHER" id="PTHR10742:SF410">
    <property type="entry name" value="LYSINE-SPECIFIC HISTONE DEMETHYLASE 2"/>
    <property type="match status" value="1"/>
</dbReference>
<dbReference type="AlphaFoldDB" id="A0A078A6U9"/>
<name>A0A078A6U9_STYLE</name>
<protein>
    <submittedName>
        <fullName evidence="2">Amine oxidase</fullName>
    </submittedName>
</protein>
<dbReference type="InterPro" id="IPR002937">
    <property type="entry name" value="Amino_oxidase"/>
</dbReference>
<dbReference type="SUPFAM" id="SSF51905">
    <property type="entry name" value="FAD/NAD(P)-binding domain"/>
    <property type="match status" value="1"/>
</dbReference>
<reference evidence="2 3" key="1">
    <citation type="submission" date="2014-06" db="EMBL/GenBank/DDBJ databases">
        <authorList>
            <person name="Swart Estienne"/>
        </authorList>
    </citation>
    <scope>NUCLEOTIDE SEQUENCE [LARGE SCALE GENOMIC DNA]</scope>
    <source>
        <strain evidence="2 3">130c</strain>
    </source>
</reference>
<organism evidence="2 3">
    <name type="scientific">Stylonychia lemnae</name>
    <name type="common">Ciliate</name>
    <dbReference type="NCBI Taxonomy" id="5949"/>
    <lineage>
        <taxon>Eukaryota</taxon>
        <taxon>Sar</taxon>
        <taxon>Alveolata</taxon>
        <taxon>Ciliophora</taxon>
        <taxon>Intramacronucleata</taxon>
        <taxon>Spirotrichea</taxon>
        <taxon>Stichotrichia</taxon>
        <taxon>Sporadotrichida</taxon>
        <taxon>Oxytrichidae</taxon>
        <taxon>Stylonychinae</taxon>
        <taxon>Stylonychia</taxon>
    </lineage>
</organism>
<accession>A0A078A6U9</accession>
<dbReference type="EMBL" id="CCKQ01006300">
    <property type="protein sequence ID" value="CDW77606.1"/>
    <property type="molecule type" value="Genomic_DNA"/>
</dbReference>
<evidence type="ECO:0000313" key="3">
    <source>
        <dbReference type="Proteomes" id="UP000039865"/>
    </source>
</evidence>
<dbReference type="Pfam" id="PF01593">
    <property type="entry name" value="Amino_oxidase"/>
    <property type="match status" value="1"/>
</dbReference>
<dbReference type="GO" id="GO:0016491">
    <property type="term" value="F:oxidoreductase activity"/>
    <property type="evidence" value="ECO:0007669"/>
    <property type="project" value="InterPro"/>
</dbReference>
<dbReference type="SUPFAM" id="SSF54373">
    <property type="entry name" value="FAD-linked reductases, C-terminal domain"/>
    <property type="match status" value="1"/>
</dbReference>
<proteinExistence type="predicted"/>
<evidence type="ECO:0000259" key="1">
    <source>
        <dbReference type="Pfam" id="PF01593"/>
    </source>
</evidence>
<dbReference type="OrthoDB" id="406280at2759"/>
<keyword evidence="3" id="KW-1185">Reference proteome</keyword>